<evidence type="ECO:0000256" key="6">
    <source>
        <dbReference type="ARBA" id="ARBA00022847"/>
    </source>
</evidence>
<name>A0A9E1GMP4_9FIRM</name>
<dbReference type="PANTHER" id="PTHR48086">
    <property type="entry name" value="SODIUM/PROLINE SYMPORTER-RELATED"/>
    <property type="match status" value="1"/>
</dbReference>
<dbReference type="PANTHER" id="PTHR48086:SF3">
    <property type="entry name" value="SODIUM_PROLINE SYMPORTER"/>
    <property type="match status" value="1"/>
</dbReference>
<keyword evidence="6" id="KW-0769">Symport</keyword>
<feature type="transmembrane region" description="Helical" evidence="14">
    <location>
        <begin position="161"/>
        <end position="179"/>
    </location>
</feature>
<feature type="transmembrane region" description="Helical" evidence="14">
    <location>
        <begin position="454"/>
        <end position="476"/>
    </location>
</feature>
<dbReference type="InterPro" id="IPR038377">
    <property type="entry name" value="Na/Glc_symporter_sf"/>
</dbReference>
<keyword evidence="7 14" id="KW-1133">Transmembrane helix</keyword>
<comment type="catalytic activity">
    <reaction evidence="12">
        <text>L-proline(in) + Na(+)(in) = L-proline(out) + Na(+)(out)</text>
        <dbReference type="Rhea" id="RHEA:28967"/>
        <dbReference type="ChEBI" id="CHEBI:29101"/>
        <dbReference type="ChEBI" id="CHEBI:60039"/>
    </reaction>
</comment>
<comment type="similarity">
    <text evidence="2 13">Belongs to the sodium:solute symporter (SSF) (TC 2.A.21) family.</text>
</comment>
<gene>
    <name evidence="15" type="ORF">KH315_13360</name>
</gene>
<dbReference type="Gene3D" id="1.20.1730.10">
    <property type="entry name" value="Sodium/glucose cotransporter"/>
    <property type="match status" value="1"/>
</dbReference>
<feature type="transmembrane region" description="Helical" evidence="14">
    <location>
        <begin position="12"/>
        <end position="28"/>
    </location>
</feature>
<dbReference type="InterPro" id="IPR050277">
    <property type="entry name" value="Sodium:Solute_Symporter"/>
</dbReference>
<comment type="subcellular location">
    <subcellularLocation>
        <location evidence="1">Cell membrane</location>
        <topology evidence="1">Multi-pass membrane protein</topology>
    </subcellularLocation>
</comment>
<feature type="transmembrane region" description="Helical" evidence="14">
    <location>
        <begin position="375"/>
        <end position="393"/>
    </location>
</feature>
<keyword evidence="5 14" id="KW-0812">Transmembrane</keyword>
<feature type="transmembrane region" description="Helical" evidence="14">
    <location>
        <begin position="191"/>
        <end position="209"/>
    </location>
</feature>
<comment type="caution">
    <text evidence="15">The sequence shown here is derived from an EMBL/GenBank/DDBJ whole genome shotgun (WGS) entry which is preliminary data.</text>
</comment>
<keyword evidence="8" id="KW-0915">Sodium</keyword>
<feature type="transmembrane region" description="Helical" evidence="14">
    <location>
        <begin position="78"/>
        <end position="99"/>
    </location>
</feature>
<dbReference type="Proteomes" id="UP000811365">
    <property type="component" value="Unassembled WGS sequence"/>
</dbReference>
<keyword evidence="9" id="KW-0406">Ion transport</keyword>
<feature type="transmembrane region" description="Helical" evidence="14">
    <location>
        <begin position="244"/>
        <end position="266"/>
    </location>
</feature>
<keyword evidence="3" id="KW-0813">Transport</keyword>
<evidence type="ECO:0000313" key="16">
    <source>
        <dbReference type="Proteomes" id="UP000811365"/>
    </source>
</evidence>
<evidence type="ECO:0000256" key="12">
    <source>
        <dbReference type="ARBA" id="ARBA00033708"/>
    </source>
</evidence>
<sequence>MPYQVETSTVPFLIVTISYLVVLGLIGWWGNRQNRNLQDFFTMSGSAGAVLSGLAYFSTQYSMSTFMGVPGSIYHVGYAGMSVSVPGIAFSMVIPALLVGRRLIKLGHRYKMLTMADYLADRYESTAIRGLLAILMLIFLVPMMGAQTIGAGVIFTTYTGAPQWVGIVVMGVTVILYCMAGGIRSVMMTDVIQGVLMVVTAVTTFFVSLKLGGGLETINAKLASVDPNYLKFPGHNNSYPWQNYASMIVMWSFFCIGQPHLFTKFFTMKNYGTMFKAVLLGTLGMWFSASFIEWCGVTGAASFPGIPGKESDFIVPLILQEGLPSIVSALMVAGIFSAGMSTISSLLLTSTSAVSRDLYQRILKRDATDEDTLKMSRVVTVVLGIIAIGIGILKPGSIFTIILFAFGGLGIWAAPIICGMYWKRTTTTGVFASVIVGEVFYFLLLTQFKSLSFGFNPLIVAWLLTMLVLIGVSLFTKPVSDATIRRHFDDLDKPAKA</sequence>
<dbReference type="PROSITE" id="PS50283">
    <property type="entry name" value="NA_SOLUT_SYMP_3"/>
    <property type="match status" value="1"/>
</dbReference>
<evidence type="ECO:0000256" key="1">
    <source>
        <dbReference type="ARBA" id="ARBA00004651"/>
    </source>
</evidence>
<evidence type="ECO:0000313" key="15">
    <source>
        <dbReference type="EMBL" id="MBS6623123.1"/>
    </source>
</evidence>
<protein>
    <submittedName>
        <fullName evidence="15">Sodium:solute symporter family protein</fullName>
    </submittedName>
</protein>
<evidence type="ECO:0000256" key="13">
    <source>
        <dbReference type="RuleBase" id="RU362091"/>
    </source>
</evidence>
<keyword evidence="11" id="KW-0739">Sodium transport</keyword>
<reference evidence="15" key="1">
    <citation type="submission" date="2021-02" db="EMBL/GenBank/DDBJ databases">
        <title>Infant gut strain persistence is associated with maternal origin, phylogeny, and functional potential including surface adhesion and iron acquisition.</title>
        <authorList>
            <person name="Lou Y.C."/>
        </authorList>
    </citation>
    <scope>NUCLEOTIDE SEQUENCE</scope>
    <source>
        <strain evidence="15">L2_039_000G1_dasL2_039_000G1_maxbin2.maxbin.077</strain>
    </source>
</reference>
<dbReference type="Pfam" id="PF00474">
    <property type="entry name" value="SSF"/>
    <property type="match status" value="1"/>
</dbReference>
<dbReference type="EMBL" id="JAGZYH010000070">
    <property type="protein sequence ID" value="MBS6623123.1"/>
    <property type="molecule type" value="Genomic_DNA"/>
</dbReference>
<proteinExistence type="inferred from homology"/>
<feature type="transmembrane region" description="Helical" evidence="14">
    <location>
        <begin position="399"/>
        <end position="422"/>
    </location>
</feature>
<dbReference type="CDD" id="cd10322">
    <property type="entry name" value="SLC5sbd"/>
    <property type="match status" value="1"/>
</dbReference>
<dbReference type="InterPro" id="IPR001734">
    <property type="entry name" value="Na/solute_symporter"/>
</dbReference>
<evidence type="ECO:0000256" key="8">
    <source>
        <dbReference type="ARBA" id="ARBA00023053"/>
    </source>
</evidence>
<dbReference type="NCBIfam" id="TIGR00813">
    <property type="entry name" value="sss"/>
    <property type="match status" value="1"/>
</dbReference>
<organism evidence="15 16">
    <name type="scientific">Faecalibacterium prausnitzii</name>
    <dbReference type="NCBI Taxonomy" id="853"/>
    <lineage>
        <taxon>Bacteria</taxon>
        <taxon>Bacillati</taxon>
        <taxon>Bacillota</taxon>
        <taxon>Clostridia</taxon>
        <taxon>Eubacteriales</taxon>
        <taxon>Oscillospiraceae</taxon>
        <taxon>Faecalibacterium</taxon>
    </lineage>
</organism>
<feature type="transmembrane region" description="Helical" evidence="14">
    <location>
        <begin position="326"/>
        <end position="354"/>
    </location>
</feature>
<feature type="transmembrane region" description="Helical" evidence="14">
    <location>
        <begin position="131"/>
        <end position="155"/>
    </location>
</feature>
<dbReference type="GO" id="GO:0005886">
    <property type="term" value="C:plasma membrane"/>
    <property type="evidence" value="ECO:0007669"/>
    <property type="project" value="UniProtKB-SubCell"/>
</dbReference>
<evidence type="ECO:0000256" key="11">
    <source>
        <dbReference type="ARBA" id="ARBA00023201"/>
    </source>
</evidence>
<evidence type="ECO:0000256" key="4">
    <source>
        <dbReference type="ARBA" id="ARBA00022475"/>
    </source>
</evidence>
<evidence type="ECO:0000256" key="3">
    <source>
        <dbReference type="ARBA" id="ARBA00022448"/>
    </source>
</evidence>
<dbReference type="GO" id="GO:0015293">
    <property type="term" value="F:symporter activity"/>
    <property type="evidence" value="ECO:0007669"/>
    <property type="project" value="UniProtKB-KW"/>
</dbReference>
<evidence type="ECO:0000256" key="5">
    <source>
        <dbReference type="ARBA" id="ARBA00022692"/>
    </source>
</evidence>
<feature type="transmembrane region" description="Helical" evidence="14">
    <location>
        <begin position="40"/>
        <end position="58"/>
    </location>
</feature>
<dbReference type="GO" id="GO:0006814">
    <property type="term" value="P:sodium ion transport"/>
    <property type="evidence" value="ECO:0007669"/>
    <property type="project" value="UniProtKB-KW"/>
</dbReference>
<evidence type="ECO:0000256" key="2">
    <source>
        <dbReference type="ARBA" id="ARBA00006434"/>
    </source>
</evidence>
<keyword evidence="4" id="KW-1003">Cell membrane</keyword>
<accession>A0A9E1GMP4</accession>
<keyword evidence="10 14" id="KW-0472">Membrane</keyword>
<evidence type="ECO:0000256" key="14">
    <source>
        <dbReference type="SAM" id="Phobius"/>
    </source>
</evidence>
<feature type="transmembrane region" description="Helical" evidence="14">
    <location>
        <begin position="429"/>
        <end position="448"/>
    </location>
</feature>
<dbReference type="AlphaFoldDB" id="A0A9E1GMP4"/>
<evidence type="ECO:0000256" key="9">
    <source>
        <dbReference type="ARBA" id="ARBA00023065"/>
    </source>
</evidence>
<evidence type="ECO:0000256" key="7">
    <source>
        <dbReference type="ARBA" id="ARBA00022989"/>
    </source>
</evidence>
<evidence type="ECO:0000256" key="10">
    <source>
        <dbReference type="ARBA" id="ARBA00023136"/>
    </source>
</evidence>
<feature type="transmembrane region" description="Helical" evidence="14">
    <location>
        <begin position="278"/>
        <end position="306"/>
    </location>
</feature>